<dbReference type="SUPFAM" id="SSF54637">
    <property type="entry name" value="Thioesterase/thiol ester dehydrase-isomerase"/>
    <property type="match status" value="1"/>
</dbReference>
<evidence type="ECO:0000313" key="3">
    <source>
        <dbReference type="Proteomes" id="UP000323386"/>
    </source>
</evidence>
<dbReference type="Proteomes" id="UP000323386">
    <property type="component" value="Unassembled WGS sequence"/>
</dbReference>
<dbReference type="EMBL" id="OOIP01000001">
    <property type="protein sequence ID" value="SPO35286.1"/>
    <property type="molecule type" value="Genomic_DNA"/>
</dbReference>
<gene>
    <name evidence="2" type="ORF">PSFLO_00757</name>
</gene>
<proteinExistence type="inferred from homology"/>
<dbReference type="Pfam" id="PF13279">
    <property type="entry name" value="4HBT_2"/>
    <property type="match status" value="1"/>
</dbReference>
<dbReference type="CDD" id="cd00586">
    <property type="entry name" value="4HBT"/>
    <property type="match status" value="1"/>
</dbReference>
<evidence type="ECO:0008006" key="4">
    <source>
        <dbReference type="Google" id="ProtNLM"/>
    </source>
</evidence>
<name>A0A5C3EUS2_9BASI</name>
<dbReference type="PANTHER" id="PTHR12475:SF4">
    <property type="entry name" value="PROTEIN THEM6"/>
    <property type="match status" value="1"/>
</dbReference>
<dbReference type="OrthoDB" id="265761at2759"/>
<dbReference type="AlphaFoldDB" id="A0A5C3EUS2"/>
<keyword evidence="3" id="KW-1185">Reference proteome</keyword>
<protein>
    <recommendedName>
        <fullName evidence="4">Thioesterase</fullName>
    </recommendedName>
</protein>
<organism evidence="2 3">
    <name type="scientific">Pseudozyma flocculosa</name>
    <dbReference type="NCBI Taxonomy" id="84751"/>
    <lineage>
        <taxon>Eukaryota</taxon>
        <taxon>Fungi</taxon>
        <taxon>Dikarya</taxon>
        <taxon>Basidiomycota</taxon>
        <taxon>Ustilaginomycotina</taxon>
        <taxon>Ustilaginomycetes</taxon>
        <taxon>Ustilaginales</taxon>
        <taxon>Ustilaginaceae</taxon>
        <taxon>Pseudozyma</taxon>
    </lineage>
</organism>
<dbReference type="InterPro" id="IPR029069">
    <property type="entry name" value="HotDog_dom_sf"/>
</dbReference>
<accession>A0A5C3EUS2</accession>
<dbReference type="Gene3D" id="3.10.129.10">
    <property type="entry name" value="Hotdog Thioesterase"/>
    <property type="match status" value="1"/>
</dbReference>
<dbReference type="PANTHER" id="PTHR12475">
    <property type="match status" value="1"/>
</dbReference>
<evidence type="ECO:0000313" key="2">
    <source>
        <dbReference type="EMBL" id="SPO35286.1"/>
    </source>
</evidence>
<comment type="similarity">
    <text evidence="1">Belongs to the lcsJ thioesterase family.</text>
</comment>
<evidence type="ECO:0000256" key="1">
    <source>
        <dbReference type="ARBA" id="ARBA00038476"/>
    </source>
</evidence>
<reference evidence="2" key="1">
    <citation type="submission" date="2018-03" db="EMBL/GenBank/DDBJ databases">
        <authorList>
            <person name="Guldener U."/>
        </authorList>
    </citation>
    <scope>NUCLEOTIDE SEQUENCE [LARGE SCALE GENOMIC DNA]</scope>
    <source>
        <strain evidence="2">DAOM196992</strain>
    </source>
</reference>
<sequence>MYWLLILPLSLVLGLHYKSLPFAWHIRLFWIAIKARYRTTPPLFLARTSPRISRSTPHLLLDSLPIGVDVFDDRVVEHFKVGFDDGDFLGHLSNSCYPKNLDYVRMSYAMQRLPVFARDGGWTALAAIQFKFLREIPIGKRYSVRVGVLGWDDKWFYVRSEFYTTLRSKKIDEDQETIHCEATSRHCFKYRRRTIPPWLVFATAGYSPRSSADRRVNWEKTEGVRLSLAKRSRGGKVNLLDAWSRNVGTEREEEWMRKEFWDLAGWEDRRKVATDEITLSI</sequence>
<dbReference type="InterPro" id="IPR051490">
    <property type="entry name" value="THEM6_lcsJ_thioesterase"/>
</dbReference>